<dbReference type="GO" id="GO:0005876">
    <property type="term" value="C:spindle microtubule"/>
    <property type="evidence" value="ECO:0007669"/>
    <property type="project" value="TreeGrafter"/>
</dbReference>
<feature type="region of interest" description="Disordered" evidence="1">
    <location>
        <begin position="1214"/>
        <end position="1234"/>
    </location>
</feature>
<dbReference type="AlphaFoldDB" id="T1K9C4"/>
<dbReference type="InterPro" id="IPR024395">
    <property type="entry name" value="CLASP_N_dom"/>
</dbReference>
<evidence type="ECO:0000313" key="3">
    <source>
        <dbReference type="EnsemblMetazoa" id="tetur07g04430.1"/>
    </source>
</evidence>
<dbReference type="GO" id="GO:0005815">
    <property type="term" value="C:microtubule organizing center"/>
    <property type="evidence" value="ECO:0007669"/>
    <property type="project" value="TreeGrafter"/>
</dbReference>
<dbReference type="STRING" id="32264.T1K9C4"/>
<feature type="region of interest" description="Disordered" evidence="1">
    <location>
        <begin position="938"/>
        <end position="965"/>
    </location>
</feature>
<dbReference type="GO" id="GO:0005881">
    <property type="term" value="C:cytoplasmic microtubule"/>
    <property type="evidence" value="ECO:0007669"/>
    <property type="project" value="TreeGrafter"/>
</dbReference>
<feature type="compositionally biased region" description="Low complexity" evidence="1">
    <location>
        <begin position="429"/>
        <end position="450"/>
    </location>
</feature>
<evidence type="ECO:0000259" key="2">
    <source>
        <dbReference type="SMART" id="SM01349"/>
    </source>
</evidence>
<dbReference type="HOGENOM" id="CLU_014496_0_0_1"/>
<dbReference type="EnsemblMetazoa" id="tetur07g04430.1">
    <property type="protein sequence ID" value="tetur07g04430.1"/>
    <property type="gene ID" value="tetur07g04430"/>
</dbReference>
<feature type="domain" description="TOG" evidence="2">
    <location>
        <begin position="986"/>
        <end position="1218"/>
    </location>
</feature>
<dbReference type="Gene3D" id="1.25.10.10">
    <property type="entry name" value="Leucine-rich Repeat Variant"/>
    <property type="match status" value="3"/>
</dbReference>
<dbReference type="GO" id="GO:0072686">
    <property type="term" value="C:mitotic spindle"/>
    <property type="evidence" value="ECO:0007669"/>
    <property type="project" value="TreeGrafter"/>
</dbReference>
<dbReference type="GO" id="GO:0090307">
    <property type="term" value="P:mitotic spindle assembly"/>
    <property type="evidence" value="ECO:0007669"/>
    <property type="project" value="TreeGrafter"/>
</dbReference>
<feature type="compositionally biased region" description="Low complexity" evidence="1">
    <location>
        <begin position="1214"/>
        <end position="1225"/>
    </location>
</feature>
<feature type="domain" description="TOG" evidence="2">
    <location>
        <begin position="53"/>
        <end position="286"/>
    </location>
</feature>
<dbReference type="GO" id="GO:0045180">
    <property type="term" value="C:basal cortex"/>
    <property type="evidence" value="ECO:0007669"/>
    <property type="project" value="TreeGrafter"/>
</dbReference>
<keyword evidence="4" id="KW-1185">Reference proteome</keyword>
<dbReference type="SMART" id="SM01349">
    <property type="entry name" value="TOG"/>
    <property type="match status" value="3"/>
</dbReference>
<feature type="compositionally biased region" description="Low complexity" evidence="1">
    <location>
        <begin position="307"/>
        <end position="318"/>
    </location>
</feature>
<dbReference type="SUPFAM" id="SSF48371">
    <property type="entry name" value="ARM repeat"/>
    <property type="match status" value="2"/>
</dbReference>
<dbReference type="GO" id="GO:0000776">
    <property type="term" value="C:kinetochore"/>
    <property type="evidence" value="ECO:0007669"/>
    <property type="project" value="TreeGrafter"/>
</dbReference>
<feature type="compositionally biased region" description="Low complexity" evidence="1">
    <location>
        <begin position="275"/>
        <end position="293"/>
    </location>
</feature>
<feature type="region of interest" description="Disordered" evidence="1">
    <location>
        <begin position="273"/>
        <end position="325"/>
    </location>
</feature>
<dbReference type="InterPro" id="IPR034085">
    <property type="entry name" value="TOG"/>
</dbReference>
<gene>
    <name evidence="3" type="primary">107361646</name>
</gene>
<dbReference type="InterPro" id="IPR011989">
    <property type="entry name" value="ARM-like"/>
</dbReference>
<dbReference type="eggNOG" id="KOG2956">
    <property type="taxonomic scope" value="Eukaryota"/>
</dbReference>
<evidence type="ECO:0000313" key="4">
    <source>
        <dbReference type="Proteomes" id="UP000015104"/>
    </source>
</evidence>
<dbReference type="OMA" id="KMRHNWL"/>
<accession>T1K9C4</accession>
<dbReference type="EMBL" id="CAEY01001890">
    <property type="status" value="NOT_ANNOTATED_CDS"/>
    <property type="molecule type" value="Genomic_DNA"/>
</dbReference>
<feature type="region of interest" description="Disordered" evidence="1">
    <location>
        <begin position="1"/>
        <end position="26"/>
    </location>
</feature>
<organism evidence="3 4">
    <name type="scientific">Tetranychus urticae</name>
    <name type="common">Two-spotted spider mite</name>
    <dbReference type="NCBI Taxonomy" id="32264"/>
    <lineage>
        <taxon>Eukaryota</taxon>
        <taxon>Metazoa</taxon>
        <taxon>Ecdysozoa</taxon>
        <taxon>Arthropoda</taxon>
        <taxon>Chelicerata</taxon>
        <taxon>Arachnida</taxon>
        <taxon>Acari</taxon>
        <taxon>Acariformes</taxon>
        <taxon>Trombidiformes</taxon>
        <taxon>Prostigmata</taxon>
        <taxon>Eleutherengona</taxon>
        <taxon>Raphignathae</taxon>
        <taxon>Tetranychoidea</taxon>
        <taxon>Tetranychidae</taxon>
        <taxon>Tetranychus</taxon>
    </lineage>
</organism>
<feature type="domain" description="TOG" evidence="2">
    <location>
        <begin position="562"/>
        <end position="814"/>
    </location>
</feature>
<feature type="region of interest" description="Disordered" evidence="1">
    <location>
        <begin position="388"/>
        <end position="508"/>
    </location>
</feature>
<dbReference type="Pfam" id="PF12348">
    <property type="entry name" value="CLASP_N"/>
    <property type="match status" value="1"/>
</dbReference>
<dbReference type="PANTHER" id="PTHR21567:SF9">
    <property type="entry name" value="CLIP-ASSOCIATING PROTEIN"/>
    <property type="match status" value="1"/>
</dbReference>
<feature type="compositionally biased region" description="Polar residues" evidence="1">
    <location>
        <begin position="416"/>
        <end position="425"/>
    </location>
</feature>
<sequence>MNNQKPSLKRVNTMPPLKPGLSSANKSAQSAGAVDEDIFLKAFDDTPKVNLQSLREAEAEFRSMCDLLNNSNIDWQRRIDALRHFRGLITAGLMEYKEIVDSLKLIELPFQVCAKDLRSQVVREACITIAFMSFKLGLKCARFCEALLPTLFNLIPNSAKIMSSSALVCIKLIIQHTKSARLIPVVAANLSSKSKEIRKASCEFLDIIVHTWSSHSLEKHTQQLAEAIRRGISDADAEARQSARRAFWGFAEHFKDQSESLLNSLDPSKQKALFSEHPSVSNSSSTNSLIQSDSGHHSLQPRLTYNSPRSMPFSSSSSVENLNRPCSSLSSMNRNRSGIPIFNSPKVDPVASSAPYPLRSTSAIDVGAARRARSRAAVAVANARSNYVSGDHLTRPPIKRTPTISSTISSKPNNNVTPTSDTITRSRGRISQSQPTSRSTSPSRTGISPIDSQASRSRRRSGIPVSTSRETSPSRSIASYAAMERRLSNSSGRSKLIASGSVESKTSGKQLMAEKILQQSQEAEAAMASALRTANPILPRHRYGFDDHSDESETSSVCSDRSFGGRNIEDVSEIIRNLSSNHWSDRKEGLLSLQFFLRHSTRSLHTYELKRITDIFTKMLLDPHTKTFTLFLEILNELIISYKHELNNWLYILMTRLFLKMGHDTLNSVQSKIAETLDLIRDSFSSCDQLHVIIRFLSDQTQTPGVKSKISTLLYLNCLLSTIEPGEWATNSQHETQVALMKIISWTADPKSSELRKCSAEALLNLFNLNETECLDNLYGLPKNYQDAALQVIKSKRRSAQEAHFAKISSPLHNPGASFFNGPSPSRHSYNDIDVISSGSRSHTINSQTKKFNKNEYLYDDAENMNPEEIYNSLKQTTDEIQKYQFEVTMDKTLTSSQTQVFSEGLKNGSNNDSNHMKAFLTSSQEIASLSKDSGISQIDGNIKPITNTPTRPNNSSCNSSPTRASKLFTENSATPTSFSGNQIEPDTPGIDNITLVLSNLKSSSKDIQFQKYALNELIELIRESNSQKWDKYFKDILKVLLDKISGDPNSIIRALSLKVMCELLVQQTHYFLDYIELTILRILEASKDTEKEVQSASSSAASTAAAVLPSEQCLKVLKSVITTGEFPMNQAAIKMLLKMIEKQSQETIEHLLPDMMPPLIQAYDNPESAVRKAAVFCMVGVHGRVGERMKPYLNGLSGSKMKLLKLYIDRAKSQSSGSNSPVNSKYDLVEMKK</sequence>
<dbReference type="InterPro" id="IPR016024">
    <property type="entry name" value="ARM-type_fold"/>
</dbReference>
<dbReference type="Proteomes" id="UP000015104">
    <property type="component" value="Unassembled WGS sequence"/>
</dbReference>
<feature type="compositionally biased region" description="Polar residues" evidence="1">
    <location>
        <begin position="464"/>
        <end position="477"/>
    </location>
</feature>
<dbReference type="PANTHER" id="PTHR21567">
    <property type="entry name" value="CLASP"/>
    <property type="match status" value="1"/>
</dbReference>
<dbReference type="GO" id="GO:0040001">
    <property type="term" value="P:establishment of mitotic spindle localization"/>
    <property type="evidence" value="ECO:0007669"/>
    <property type="project" value="TreeGrafter"/>
</dbReference>
<dbReference type="OrthoDB" id="46159at2759"/>
<feature type="compositionally biased region" description="Low complexity" evidence="1">
    <location>
        <begin position="400"/>
        <end position="415"/>
    </location>
</feature>
<reference evidence="3" key="2">
    <citation type="submission" date="2015-06" db="UniProtKB">
        <authorList>
            <consortium name="EnsemblMetazoa"/>
        </authorList>
    </citation>
    <scope>IDENTIFICATION</scope>
</reference>
<dbReference type="KEGG" id="tut:107361646"/>
<proteinExistence type="predicted"/>
<protein>
    <recommendedName>
        <fullName evidence="2">TOG domain-containing protein</fullName>
    </recommendedName>
</protein>
<reference evidence="4" key="1">
    <citation type="submission" date="2011-08" db="EMBL/GenBank/DDBJ databases">
        <authorList>
            <person name="Rombauts S."/>
        </authorList>
    </citation>
    <scope>NUCLEOTIDE SEQUENCE</scope>
    <source>
        <strain evidence="4">London</strain>
    </source>
</reference>
<dbReference type="GO" id="GO:0008017">
    <property type="term" value="F:microtubule binding"/>
    <property type="evidence" value="ECO:0007669"/>
    <property type="project" value="TreeGrafter"/>
</dbReference>
<dbReference type="Pfam" id="PF21040">
    <property type="entry name" value="CEP104-like_TOG"/>
    <property type="match status" value="1"/>
</dbReference>
<name>T1K9C4_TETUR</name>
<evidence type="ECO:0000256" key="1">
    <source>
        <dbReference type="SAM" id="MobiDB-lite"/>
    </source>
</evidence>